<reference evidence="3" key="1">
    <citation type="journal article" date="2021" name="Nat. Commun.">
        <title>Genetic determinants of endophytism in the Arabidopsis root mycobiome.</title>
        <authorList>
            <person name="Mesny F."/>
            <person name="Miyauchi S."/>
            <person name="Thiergart T."/>
            <person name="Pickel B."/>
            <person name="Atanasova L."/>
            <person name="Karlsson M."/>
            <person name="Huettel B."/>
            <person name="Barry K.W."/>
            <person name="Haridas S."/>
            <person name="Chen C."/>
            <person name="Bauer D."/>
            <person name="Andreopoulos W."/>
            <person name="Pangilinan J."/>
            <person name="LaButti K."/>
            <person name="Riley R."/>
            <person name="Lipzen A."/>
            <person name="Clum A."/>
            <person name="Drula E."/>
            <person name="Henrissat B."/>
            <person name="Kohler A."/>
            <person name="Grigoriev I.V."/>
            <person name="Martin F.M."/>
            <person name="Hacquard S."/>
        </authorList>
    </citation>
    <scope>NUCLEOTIDE SEQUENCE</scope>
    <source>
        <strain evidence="3">FSSC 5 MPI-SDFR-AT-0091</strain>
    </source>
</reference>
<evidence type="ECO:0000313" key="4">
    <source>
        <dbReference type="Proteomes" id="UP000736672"/>
    </source>
</evidence>
<proteinExistence type="predicted"/>
<organism evidence="3 4">
    <name type="scientific">Fusarium solani</name>
    <name type="common">Filamentous fungus</name>
    <dbReference type="NCBI Taxonomy" id="169388"/>
    <lineage>
        <taxon>Eukaryota</taxon>
        <taxon>Fungi</taxon>
        <taxon>Dikarya</taxon>
        <taxon>Ascomycota</taxon>
        <taxon>Pezizomycotina</taxon>
        <taxon>Sordariomycetes</taxon>
        <taxon>Hypocreomycetidae</taxon>
        <taxon>Hypocreales</taxon>
        <taxon>Nectriaceae</taxon>
        <taxon>Fusarium</taxon>
        <taxon>Fusarium solani species complex</taxon>
    </lineage>
</organism>
<feature type="chain" id="PRO_5040351588" evidence="2">
    <location>
        <begin position="20"/>
        <end position="101"/>
    </location>
</feature>
<feature type="signal peptide" evidence="2">
    <location>
        <begin position="1"/>
        <end position="19"/>
    </location>
</feature>
<feature type="region of interest" description="Disordered" evidence="1">
    <location>
        <begin position="17"/>
        <end position="50"/>
    </location>
</feature>
<evidence type="ECO:0000256" key="2">
    <source>
        <dbReference type="SAM" id="SignalP"/>
    </source>
</evidence>
<dbReference type="EMBL" id="JAGTJS010000008">
    <property type="protein sequence ID" value="KAH7260598.1"/>
    <property type="molecule type" value="Genomic_DNA"/>
</dbReference>
<name>A0A9P9HML4_FUSSL</name>
<keyword evidence="2" id="KW-0732">Signal</keyword>
<protein>
    <submittedName>
        <fullName evidence="3">Uncharacterized protein</fullName>
    </submittedName>
</protein>
<evidence type="ECO:0000313" key="3">
    <source>
        <dbReference type="EMBL" id="KAH7260598.1"/>
    </source>
</evidence>
<dbReference type="AlphaFoldDB" id="A0A9P9HML4"/>
<keyword evidence="4" id="KW-1185">Reference proteome</keyword>
<sequence>MVRIINYLLLVAAATMASSAPTPTPIPESTLKRVGRSAAADGPDSSTDEDDHFIAEAKAFAEMEMKEAEEAYKLAKALYKQRIDAAENGGQIQFTQFSEVS</sequence>
<dbReference type="Proteomes" id="UP000736672">
    <property type="component" value="Unassembled WGS sequence"/>
</dbReference>
<evidence type="ECO:0000256" key="1">
    <source>
        <dbReference type="SAM" id="MobiDB-lite"/>
    </source>
</evidence>
<accession>A0A9P9HML4</accession>
<gene>
    <name evidence="3" type="ORF">B0J15DRAFT_582749</name>
</gene>
<comment type="caution">
    <text evidence="3">The sequence shown here is derived from an EMBL/GenBank/DDBJ whole genome shotgun (WGS) entry which is preliminary data.</text>
</comment>